<feature type="transmembrane region" description="Helical" evidence="1">
    <location>
        <begin position="201"/>
        <end position="220"/>
    </location>
</feature>
<reference evidence="2 3" key="1">
    <citation type="journal article" date="2018" name="Mol. Plant">
        <title>The genome of Artemisia annua provides insight into the evolution of Asteraceae family and artemisinin biosynthesis.</title>
        <authorList>
            <person name="Shen Q."/>
            <person name="Zhang L."/>
            <person name="Liao Z."/>
            <person name="Wang S."/>
            <person name="Yan T."/>
            <person name="Shi P."/>
            <person name="Liu M."/>
            <person name="Fu X."/>
            <person name="Pan Q."/>
            <person name="Wang Y."/>
            <person name="Lv Z."/>
            <person name="Lu X."/>
            <person name="Zhang F."/>
            <person name="Jiang W."/>
            <person name="Ma Y."/>
            <person name="Chen M."/>
            <person name="Hao X."/>
            <person name="Li L."/>
            <person name="Tang Y."/>
            <person name="Lv G."/>
            <person name="Zhou Y."/>
            <person name="Sun X."/>
            <person name="Brodelius P.E."/>
            <person name="Rose J.K.C."/>
            <person name="Tang K."/>
        </authorList>
    </citation>
    <scope>NUCLEOTIDE SEQUENCE [LARGE SCALE GENOMIC DNA]</scope>
    <source>
        <strain evidence="3">cv. Huhao1</strain>
        <tissue evidence="2">Leaf</tissue>
    </source>
</reference>
<dbReference type="EMBL" id="PKPP01019871">
    <property type="protein sequence ID" value="PWA35527.1"/>
    <property type="molecule type" value="Genomic_DNA"/>
</dbReference>
<evidence type="ECO:0000313" key="3">
    <source>
        <dbReference type="Proteomes" id="UP000245207"/>
    </source>
</evidence>
<keyword evidence="1" id="KW-0812">Transmembrane</keyword>
<feature type="transmembrane region" description="Helical" evidence="1">
    <location>
        <begin position="105"/>
        <end position="128"/>
    </location>
</feature>
<accession>A0A2U1KFH1</accession>
<feature type="transmembrane region" description="Helical" evidence="1">
    <location>
        <begin position="33"/>
        <end position="56"/>
    </location>
</feature>
<keyword evidence="3" id="KW-1185">Reference proteome</keyword>
<sequence>MGWKKATEEDVVIWVRCYDEEEKARFANPQSFLYFYILYSITAFLIFPLMVAPHALGNKKQTPPSYSFFMMMTITSLSMAVLASCILIFASFFLQTWMKDIHYTILKTTGCFFAMLALFSLGVAVLLPHDHLNWIVLSVICLIFGGILVLLYYFLWKYVCTYQQDLKHMNRYRIHWSESLTVLAPLSVVLPPNLPPWAQTTFVYVCFYVLAAALYINACTRVISRRKNKLCNLGTSRRSDPDYINQSFVF</sequence>
<keyword evidence="1" id="KW-1133">Transmembrane helix</keyword>
<dbReference type="AlphaFoldDB" id="A0A2U1KFH1"/>
<comment type="caution">
    <text evidence="2">The sequence shown here is derived from an EMBL/GenBank/DDBJ whole genome shotgun (WGS) entry which is preliminary data.</text>
</comment>
<feature type="transmembrane region" description="Helical" evidence="1">
    <location>
        <begin position="176"/>
        <end position="195"/>
    </location>
</feature>
<feature type="transmembrane region" description="Helical" evidence="1">
    <location>
        <begin position="134"/>
        <end position="155"/>
    </location>
</feature>
<protein>
    <submittedName>
        <fullName evidence="2">Uncharacterized protein</fullName>
    </submittedName>
</protein>
<gene>
    <name evidence="2" type="ORF">CTI12_AA608690</name>
</gene>
<organism evidence="2 3">
    <name type="scientific">Artemisia annua</name>
    <name type="common">Sweet wormwood</name>
    <dbReference type="NCBI Taxonomy" id="35608"/>
    <lineage>
        <taxon>Eukaryota</taxon>
        <taxon>Viridiplantae</taxon>
        <taxon>Streptophyta</taxon>
        <taxon>Embryophyta</taxon>
        <taxon>Tracheophyta</taxon>
        <taxon>Spermatophyta</taxon>
        <taxon>Magnoliopsida</taxon>
        <taxon>eudicotyledons</taxon>
        <taxon>Gunneridae</taxon>
        <taxon>Pentapetalae</taxon>
        <taxon>asterids</taxon>
        <taxon>campanulids</taxon>
        <taxon>Asterales</taxon>
        <taxon>Asteraceae</taxon>
        <taxon>Asteroideae</taxon>
        <taxon>Anthemideae</taxon>
        <taxon>Artemisiinae</taxon>
        <taxon>Artemisia</taxon>
    </lineage>
</organism>
<proteinExistence type="predicted"/>
<keyword evidence="1" id="KW-0472">Membrane</keyword>
<feature type="transmembrane region" description="Helical" evidence="1">
    <location>
        <begin position="68"/>
        <end position="93"/>
    </location>
</feature>
<dbReference type="Proteomes" id="UP000245207">
    <property type="component" value="Unassembled WGS sequence"/>
</dbReference>
<name>A0A2U1KFH1_ARTAN</name>
<evidence type="ECO:0000256" key="1">
    <source>
        <dbReference type="SAM" id="Phobius"/>
    </source>
</evidence>
<evidence type="ECO:0000313" key="2">
    <source>
        <dbReference type="EMBL" id="PWA35527.1"/>
    </source>
</evidence>